<name>A0A1I4T567_9BACT</name>
<accession>A0A1I4T567</accession>
<dbReference type="OrthoDB" id="9789125at2"/>
<sequence>MPYRYELRLSGSGGQGLILAGIILAEAAGIYDGKYVCQTQSYGPEARGGASKSEVVISDEEIDYPKAIKPDVLLAMNQKSCDAYFYDLKPGGMLIVDSTFVKHVPTTKAIGLPFTAAARRELQKEMVANVVALGALVTLTGAVSLKSLEAALLNRVPPGTEELNRKALELGINLAQNHLNGGEQGQHKT</sequence>
<reference evidence="3 4" key="1">
    <citation type="submission" date="2016-10" db="EMBL/GenBank/DDBJ databases">
        <authorList>
            <person name="de Groot N.N."/>
        </authorList>
    </citation>
    <scope>NUCLEOTIDE SEQUENCE [LARGE SCALE GENOMIC DNA]</scope>
    <source>
        <strain evidence="3 4">DSM 9990</strain>
    </source>
</reference>
<dbReference type="InterPro" id="IPR019752">
    <property type="entry name" value="Pyrv/ketoisovalerate_OxRed_cat"/>
</dbReference>
<protein>
    <submittedName>
        <fullName evidence="3">2-oxoglutarate ferredoxin oxidoreductase, gamma subunit</fullName>
    </submittedName>
</protein>
<dbReference type="STRING" id="39841.SAMN05660836_01230"/>
<organism evidence="3 4">
    <name type="scientific">Thermodesulforhabdus norvegica</name>
    <dbReference type="NCBI Taxonomy" id="39841"/>
    <lineage>
        <taxon>Bacteria</taxon>
        <taxon>Pseudomonadati</taxon>
        <taxon>Thermodesulfobacteriota</taxon>
        <taxon>Syntrophobacteria</taxon>
        <taxon>Syntrophobacterales</taxon>
        <taxon>Thermodesulforhabdaceae</taxon>
        <taxon>Thermodesulforhabdus</taxon>
    </lineage>
</organism>
<keyword evidence="4" id="KW-1185">Reference proteome</keyword>
<evidence type="ECO:0000256" key="1">
    <source>
        <dbReference type="ARBA" id="ARBA00023002"/>
    </source>
</evidence>
<dbReference type="SUPFAM" id="SSF53323">
    <property type="entry name" value="Pyruvate-ferredoxin oxidoreductase, PFOR, domain III"/>
    <property type="match status" value="1"/>
</dbReference>
<dbReference type="PANTHER" id="PTHR42730:SF1">
    <property type="entry name" value="2-OXOGLUTARATE SYNTHASE SUBUNIT KORC"/>
    <property type="match status" value="1"/>
</dbReference>
<dbReference type="AlphaFoldDB" id="A0A1I4T567"/>
<gene>
    <name evidence="3" type="ORF">SAMN05660836_01230</name>
</gene>
<proteinExistence type="predicted"/>
<evidence type="ECO:0000313" key="4">
    <source>
        <dbReference type="Proteomes" id="UP000199611"/>
    </source>
</evidence>
<dbReference type="PANTHER" id="PTHR42730">
    <property type="entry name" value="2-OXOGLUTARATE SYNTHASE SUBUNIT KORC"/>
    <property type="match status" value="1"/>
</dbReference>
<evidence type="ECO:0000313" key="3">
    <source>
        <dbReference type="EMBL" id="SFM71767.1"/>
    </source>
</evidence>
<dbReference type="Proteomes" id="UP000199611">
    <property type="component" value="Unassembled WGS sequence"/>
</dbReference>
<feature type="domain" description="Pyruvate/ketoisovalerate oxidoreductase catalytic" evidence="2">
    <location>
        <begin position="13"/>
        <end position="172"/>
    </location>
</feature>
<dbReference type="RefSeq" id="WP_093394290.1">
    <property type="nucleotide sequence ID" value="NZ_FOUU01000003.1"/>
</dbReference>
<evidence type="ECO:0000259" key="2">
    <source>
        <dbReference type="Pfam" id="PF01558"/>
    </source>
</evidence>
<keyword evidence="1" id="KW-0560">Oxidoreductase</keyword>
<dbReference type="EMBL" id="FOUU01000003">
    <property type="protein sequence ID" value="SFM71767.1"/>
    <property type="molecule type" value="Genomic_DNA"/>
</dbReference>
<dbReference type="Pfam" id="PF01558">
    <property type="entry name" value="POR"/>
    <property type="match status" value="1"/>
</dbReference>
<dbReference type="GO" id="GO:0016903">
    <property type="term" value="F:oxidoreductase activity, acting on the aldehyde or oxo group of donors"/>
    <property type="evidence" value="ECO:0007669"/>
    <property type="project" value="InterPro"/>
</dbReference>
<dbReference type="InterPro" id="IPR002869">
    <property type="entry name" value="Pyrv_flavodox_OxRed_cen"/>
</dbReference>
<dbReference type="InterPro" id="IPR052554">
    <property type="entry name" value="2-oxoglutarate_synth_KorC"/>
</dbReference>
<dbReference type="Gene3D" id="3.40.920.10">
    <property type="entry name" value="Pyruvate-ferredoxin oxidoreductase, PFOR, domain III"/>
    <property type="match status" value="1"/>
</dbReference>